<evidence type="ECO:0000256" key="1">
    <source>
        <dbReference type="ARBA" id="ARBA00022527"/>
    </source>
</evidence>
<name>A0ABM1RBW8_CAMSA</name>
<gene>
    <name evidence="7" type="primary">LOC109130879</name>
</gene>
<dbReference type="PANTHER" id="PTHR47989:SF40">
    <property type="entry name" value="RECEPTOR-LIKE SERINE_THREONINE-PROTEIN KINASE ALE2"/>
    <property type="match status" value="1"/>
</dbReference>
<dbReference type="GeneID" id="109130879"/>
<proteinExistence type="predicted"/>
<evidence type="ECO:0000256" key="5">
    <source>
        <dbReference type="SAM" id="MobiDB-lite"/>
    </source>
</evidence>
<evidence type="ECO:0000256" key="4">
    <source>
        <dbReference type="ARBA" id="ARBA00022840"/>
    </source>
</evidence>
<evidence type="ECO:0000313" key="7">
    <source>
        <dbReference type="RefSeq" id="XP_019096506.1"/>
    </source>
</evidence>
<dbReference type="Proteomes" id="UP000694864">
    <property type="component" value="Chromosome 19"/>
</dbReference>
<evidence type="ECO:0000313" key="6">
    <source>
        <dbReference type="Proteomes" id="UP000694864"/>
    </source>
</evidence>
<reference evidence="6" key="1">
    <citation type="journal article" date="2014" name="Nat. Commun.">
        <title>The emerging biofuel crop Camelina sativa retains a highly undifferentiated hexaploid genome structure.</title>
        <authorList>
            <person name="Kagale S."/>
            <person name="Koh C."/>
            <person name="Nixon J."/>
            <person name="Bollina V."/>
            <person name="Clarke W.E."/>
            <person name="Tuteja R."/>
            <person name="Spillane C."/>
            <person name="Robinson S.J."/>
            <person name="Links M.G."/>
            <person name="Clarke C."/>
            <person name="Higgins E.E."/>
            <person name="Huebert T."/>
            <person name="Sharpe A.G."/>
            <person name="Parkin I.A."/>
        </authorList>
    </citation>
    <scope>NUCLEOTIDE SEQUENCE [LARGE SCALE GENOMIC DNA]</scope>
    <source>
        <strain evidence="6">cv. DH55</strain>
    </source>
</reference>
<keyword evidence="3" id="KW-0808">Transferase</keyword>
<sequence>MSQPSGEENLVTWARPLLVNKEGLEQLVDPALAGTYNFDDMAKVAAIASMCVHQEVSHIPFMGEVVQALKLIYNDADETCGDYCSQKDSLVPNSADFKGDLAPSDSSLWNLTPRLRYGQASSFITMEYSSGPLEDMVNRPHSASSIPREGSPDSLTICSVPSTSASPGEVIAEIPSNPQSKPAKFQYSYRTILSITDGRWYYNMNFLTTSRITETRTREGITETRTRKRNQRDEEKQRESHRQGEGRGIRETRKSKGNHIDKEKEEDHREKVKDMDYKVRMFKAKLAVCSMNV</sequence>
<protein>
    <submittedName>
        <fullName evidence="7">Receptor-like serine/threonine-protein kinase ALE2</fullName>
    </submittedName>
</protein>
<keyword evidence="4" id="KW-0067">ATP-binding</keyword>
<evidence type="ECO:0000256" key="3">
    <source>
        <dbReference type="ARBA" id="ARBA00022777"/>
    </source>
</evidence>
<dbReference type="RefSeq" id="XP_019096506.1">
    <property type="nucleotide sequence ID" value="XM_019240961.1"/>
</dbReference>
<keyword evidence="3" id="KW-0418">Kinase</keyword>
<reference evidence="7" key="2">
    <citation type="submission" date="2025-08" db="UniProtKB">
        <authorList>
            <consortium name="RefSeq"/>
        </authorList>
    </citation>
    <scope>IDENTIFICATION</scope>
    <source>
        <tissue evidence="7">Leaf</tissue>
    </source>
</reference>
<accession>A0ABM1RBW8</accession>
<keyword evidence="1" id="KW-0723">Serine/threonine-protein kinase</keyword>
<dbReference type="Gene3D" id="1.10.510.10">
    <property type="entry name" value="Transferase(Phosphotransferase) domain 1"/>
    <property type="match status" value="1"/>
</dbReference>
<organism evidence="6 7">
    <name type="scientific">Camelina sativa</name>
    <name type="common">False flax</name>
    <name type="synonym">Myagrum sativum</name>
    <dbReference type="NCBI Taxonomy" id="90675"/>
    <lineage>
        <taxon>Eukaryota</taxon>
        <taxon>Viridiplantae</taxon>
        <taxon>Streptophyta</taxon>
        <taxon>Embryophyta</taxon>
        <taxon>Tracheophyta</taxon>
        <taxon>Spermatophyta</taxon>
        <taxon>Magnoliopsida</taxon>
        <taxon>eudicotyledons</taxon>
        <taxon>Gunneridae</taxon>
        <taxon>Pentapetalae</taxon>
        <taxon>rosids</taxon>
        <taxon>malvids</taxon>
        <taxon>Brassicales</taxon>
        <taxon>Brassicaceae</taxon>
        <taxon>Camelineae</taxon>
        <taxon>Camelina</taxon>
    </lineage>
</organism>
<keyword evidence="2" id="KW-0547">Nucleotide-binding</keyword>
<evidence type="ECO:0000256" key="2">
    <source>
        <dbReference type="ARBA" id="ARBA00022741"/>
    </source>
</evidence>
<feature type="region of interest" description="Disordered" evidence="5">
    <location>
        <begin position="216"/>
        <end position="273"/>
    </location>
</feature>
<keyword evidence="6" id="KW-1185">Reference proteome</keyword>
<dbReference type="PANTHER" id="PTHR47989">
    <property type="entry name" value="OS01G0750732 PROTEIN"/>
    <property type="match status" value="1"/>
</dbReference>